<keyword evidence="3" id="KW-1185">Reference proteome</keyword>
<feature type="compositionally biased region" description="Acidic residues" evidence="1">
    <location>
        <begin position="770"/>
        <end position="781"/>
    </location>
</feature>
<feature type="compositionally biased region" description="Low complexity" evidence="1">
    <location>
        <begin position="495"/>
        <end position="504"/>
    </location>
</feature>
<dbReference type="Proteomes" id="UP000761534">
    <property type="component" value="Unassembled WGS sequence"/>
</dbReference>
<feature type="compositionally biased region" description="Basic residues" evidence="1">
    <location>
        <begin position="847"/>
        <end position="856"/>
    </location>
</feature>
<feature type="compositionally biased region" description="Basic residues" evidence="1">
    <location>
        <begin position="915"/>
        <end position="935"/>
    </location>
</feature>
<sequence>MSSHKKPLPSHLYASSAKSSPLRRLVFGTPVGESPSVTEDLAGWMRSLRNRGRSALARDEEMKDQLEEEERLRHEQIEREKKEAEESGGSGAFDFLGRILDRYRKGSVQPSESDSDEEEIDQSYLQEKAGNRSEAESESEEEEDKPATINEVPKAMPDAKDDDDQSVVELLSSDEEENVPQQNGQQVAQEFVPPQQQVYESDEAELFGEEEYDDEDDIEEEEEMDEEEMDEEEMDDEEMDDYYDEEDRDDGYGRYPEEDYELIDDGEEVQEEHPPDWNAFNNGYANLAHAAVQDLNQEKIHESEENTEHVEPLAEATNFAMFIDHAPSQVDSDVAQSMIQDMNSFHNSQEIAIDSQLFEQTSTVPEQTKSKPKEYKAEGDVVDLEEEDTEEKDNSSEQKKEESTHNDQQNESADNEKPADGDNKKEPTSTATGASVQQKPDISKLVNRNLPESAPLQSLRDINPFYTAEDAPSTLSRYQEMTKAANERLGTLTMNFSFGSSSDSSNKRKRDEDEGSEQERINSNEQPRPKSARTFQPKIHIGGNPQPELENRLPSPVNFVGFSDRALGLEPKEKQEVETSRSKGATNESTADTNLEAGDRNRQPADIVTDDTSVQQPVEEVSNPELVKPEQPAEELGTLVQNEDEGSKQLPPPKESEHMEPMEVDSVVADEHTEQPSAEDRLVQDKAENVNETQEEMEVDNVAVEQPEQKEAEEQNEVSGATIHEELDNVDTDQPAKTEKQPEPEEAEEQIEVDETVSQGESNVHKPIEEPAEDEKFEEEPIVPLDAERVSAEVNDKPVQEEKKTKSKAKSKTKAKQDEEEQEEVEKEKENANHNEEDDLNLLSPQKPKKPARGRKPRAEKNTDDSGSIASRVLRSRSKKSDPEPEQPAEPSPPKKRVTRSMAKESEEPDQSTPKSRKSSTAKRGAKRKVNLNKR</sequence>
<feature type="compositionally biased region" description="Polar residues" evidence="1">
    <location>
        <begin position="179"/>
        <end position="199"/>
    </location>
</feature>
<name>A0A642UW53_9ASCO</name>
<feature type="compositionally biased region" description="Acidic residues" evidence="1">
    <location>
        <begin position="160"/>
        <end position="178"/>
    </location>
</feature>
<feature type="compositionally biased region" description="Acidic residues" evidence="1">
    <location>
        <begin position="744"/>
        <end position="755"/>
    </location>
</feature>
<feature type="region of interest" description="Disordered" evidence="1">
    <location>
        <begin position="350"/>
        <end position="465"/>
    </location>
</feature>
<gene>
    <name evidence="2" type="ORF">TRICI_005132</name>
</gene>
<evidence type="ECO:0000313" key="2">
    <source>
        <dbReference type="EMBL" id="KAA8906612.1"/>
    </source>
</evidence>
<feature type="region of interest" description="Disordered" evidence="1">
    <location>
        <begin position="493"/>
        <end position="935"/>
    </location>
</feature>
<feature type="compositionally biased region" description="Acidic residues" evidence="1">
    <location>
        <begin position="380"/>
        <end position="391"/>
    </location>
</feature>
<feature type="compositionally biased region" description="Polar residues" evidence="1">
    <location>
        <begin position="357"/>
        <end position="367"/>
    </location>
</feature>
<feature type="compositionally biased region" description="Basic and acidic residues" evidence="1">
    <location>
        <begin position="392"/>
        <end position="405"/>
    </location>
</feature>
<feature type="compositionally biased region" description="Basic and acidic residues" evidence="1">
    <location>
        <begin position="570"/>
        <end position="581"/>
    </location>
</feature>
<accession>A0A642UW53</accession>
<feature type="compositionally biased region" description="Polar residues" evidence="1">
    <location>
        <begin position="582"/>
        <end position="593"/>
    </location>
</feature>
<evidence type="ECO:0000256" key="1">
    <source>
        <dbReference type="SAM" id="MobiDB-lite"/>
    </source>
</evidence>
<dbReference type="EMBL" id="SWFS01000395">
    <property type="protein sequence ID" value="KAA8906612.1"/>
    <property type="molecule type" value="Genomic_DNA"/>
</dbReference>
<feature type="compositionally biased region" description="Basic and acidic residues" evidence="1">
    <location>
        <begin position="669"/>
        <end position="689"/>
    </location>
</feature>
<feature type="compositionally biased region" description="Acidic residues" evidence="1">
    <location>
        <begin position="200"/>
        <end position="249"/>
    </location>
</feature>
<proteinExistence type="predicted"/>
<comment type="caution">
    <text evidence="2">The sequence shown here is derived from an EMBL/GenBank/DDBJ whole genome shotgun (WGS) entry which is preliminary data.</text>
</comment>
<feature type="region of interest" description="Disordered" evidence="1">
    <location>
        <begin position="1"/>
        <end position="37"/>
    </location>
</feature>
<feature type="compositionally biased region" description="Basic and acidic residues" evidence="1">
    <location>
        <begin position="786"/>
        <end position="804"/>
    </location>
</feature>
<feature type="region of interest" description="Disordered" evidence="1">
    <location>
        <begin position="51"/>
        <end position="93"/>
    </location>
</feature>
<feature type="compositionally biased region" description="Basic and acidic residues" evidence="1">
    <location>
        <begin position="826"/>
        <end position="835"/>
    </location>
</feature>
<feature type="compositionally biased region" description="Basic and acidic residues" evidence="1">
    <location>
        <begin position="56"/>
        <end position="85"/>
    </location>
</feature>
<protein>
    <submittedName>
        <fullName evidence="2">Uncharacterized protein</fullName>
    </submittedName>
</protein>
<feature type="compositionally biased region" description="Basic and acidic residues" evidence="1">
    <location>
        <begin position="505"/>
        <end position="522"/>
    </location>
</feature>
<organism evidence="2 3">
    <name type="scientific">Trichomonascus ciferrii</name>
    <dbReference type="NCBI Taxonomy" id="44093"/>
    <lineage>
        <taxon>Eukaryota</taxon>
        <taxon>Fungi</taxon>
        <taxon>Dikarya</taxon>
        <taxon>Ascomycota</taxon>
        <taxon>Saccharomycotina</taxon>
        <taxon>Dipodascomycetes</taxon>
        <taxon>Dipodascales</taxon>
        <taxon>Trichomonascaceae</taxon>
        <taxon>Trichomonascus</taxon>
        <taxon>Trichomonascus ciferrii complex</taxon>
    </lineage>
</organism>
<feature type="region of interest" description="Disordered" evidence="1">
    <location>
        <begin position="105"/>
        <end position="257"/>
    </location>
</feature>
<dbReference type="VEuPathDB" id="FungiDB:TRICI_005132"/>
<dbReference type="AlphaFoldDB" id="A0A642UW53"/>
<feature type="compositionally biased region" description="Basic residues" evidence="1">
    <location>
        <begin position="805"/>
        <end position="814"/>
    </location>
</feature>
<feature type="compositionally biased region" description="Basic and acidic residues" evidence="1">
    <location>
        <begin position="368"/>
        <end position="379"/>
    </location>
</feature>
<feature type="compositionally biased region" description="Polar residues" evidence="1">
    <location>
        <begin position="428"/>
        <end position="440"/>
    </location>
</feature>
<reference evidence="2" key="1">
    <citation type="journal article" date="2019" name="G3 (Bethesda)">
        <title>Genome Assemblies of Two Rare Opportunistic Yeast Pathogens: Diutina rugosa (syn. Candida rugosa) and Trichomonascus ciferrii (syn. Candida ciferrii).</title>
        <authorList>
            <person name="Mixao V."/>
            <person name="Saus E."/>
            <person name="Hansen A.P."/>
            <person name="Lass-Florl C."/>
            <person name="Gabaldon T."/>
        </authorList>
    </citation>
    <scope>NUCLEOTIDE SEQUENCE</scope>
    <source>
        <strain evidence="2">CBS 4856</strain>
    </source>
</reference>
<evidence type="ECO:0000313" key="3">
    <source>
        <dbReference type="Proteomes" id="UP000761534"/>
    </source>
</evidence>
<feature type="compositionally biased region" description="Basic and acidic residues" evidence="1">
    <location>
        <begin position="414"/>
        <end position="427"/>
    </location>
</feature>
<feature type="compositionally biased region" description="Basic and acidic residues" evidence="1">
    <location>
        <begin position="734"/>
        <end position="743"/>
    </location>
</feature>